<name>A0AAU9J4E6_9CILI</name>
<dbReference type="InterPro" id="IPR029060">
    <property type="entry name" value="PIN-like_dom_sf"/>
</dbReference>
<dbReference type="EC" id="3.1.-.-" evidence="11"/>
<dbReference type="SMART" id="SM00279">
    <property type="entry name" value="HhH2"/>
    <property type="match status" value="1"/>
</dbReference>
<dbReference type="SUPFAM" id="SSF47807">
    <property type="entry name" value="5' to 3' exonuclease, C-terminal subdomain"/>
    <property type="match status" value="1"/>
</dbReference>
<keyword evidence="9 11" id="KW-0234">DNA repair</keyword>
<feature type="domain" description="XPG N-terminal" evidence="14">
    <location>
        <begin position="1"/>
        <end position="99"/>
    </location>
</feature>
<evidence type="ECO:0000256" key="3">
    <source>
        <dbReference type="ARBA" id="ARBA00022722"/>
    </source>
</evidence>
<keyword evidence="11" id="KW-0228">DNA excision</keyword>
<proteinExistence type="inferred from homology"/>
<keyword evidence="11" id="KW-0238">DNA-binding</keyword>
<dbReference type="GO" id="GO:0005634">
    <property type="term" value="C:nucleus"/>
    <property type="evidence" value="ECO:0007669"/>
    <property type="project" value="UniProtKB-SubCell"/>
</dbReference>
<dbReference type="FunFam" id="1.10.150.20:FF:000011">
    <property type="entry name" value="exonuclease 1"/>
    <property type="match status" value="1"/>
</dbReference>
<evidence type="ECO:0000256" key="4">
    <source>
        <dbReference type="ARBA" id="ARBA00022723"/>
    </source>
</evidence>
<dbReference type="InterPro" id="IPR036279">
    <property type="entry name" value="5-3_exonuclease_C_sf"/>
</dbReference>
<dbReference type="GO" id="GO:0035312">
    <property type="term" value="F:5'-3' DNA exonuclease activity"/>
    <property type="evidence" value="ECO:0007669"/>
    <property type="project" value="UniProtKB-UniRule"/>
</dbReference>
<dbReference type="GO" id="GO:0003677">
    <property type="term" value="F:DNA binding"/>
    <property type="evidence" value="ECO:0007669"/>
    <property type="project" value="UniProtKB-UniRule"/>
</dbReference>
<comment type="function">
    <text evidence="11">5'-&gt;3' double-stranded DNA exonuclease which may also possess a cryptic 3'-&gt;5' double-stranded DNA exonuclease activity. Functions in DNA mismatch repair.</text>
</comment>
<comment type="cofactor">
    <cofactor evidence="11">
        <name>Mg(2+)</name>
        <dbReference type="ChEBI" id="CHEBI:18420"/>
    </cofactor>
    <text evidence="11">Binds 2 magnesium ions per subunit. They probably participate in the reaction catalyzed by the enzyme. May bind an additional third magnesium ion after substrate binding.</text>
</comment>
<evidence type="ECO:0000256" key="11">
    <source>
        <dbReference type="RuleBase" id="RU910737"/>
    </source>
</evidence>
<keyword evidence="6 11" id="KW-0378">Hydrolase</keyword>
<comment type="similarity">
    <text evidence="11">Belongs to the XPG/RAD2 endonuclease family. EXO1 subfamily.</text>
</comment>
<keyword evidence="3 11" id="KW-0540">Nuclease</keyword>
<keyword evidence="10 11" id="KW-0539">Nucleus</keyword>
<keyword evidence="16" id="KW-1185">Reference proteome</keyword>
<feature type="domain" description="XPG-I" evidence="13">
    <location>
        <begin position="138"/>
        <end position="208"/>
    </location>
</feature>
<dbReference type="Gene3D" id="1.10.150.20">
    <property type="entry name" value="5' to 3' exonuclease, C-terminal subdomain"/>
    <property type="match status" value="1"/>
</dbReference>
<protein>
    <recommendedName>
        <fullName evidence="11">Exonuclease 1</fullName>
        <ecNumber evidence="11">3.1.-.-</ecNumber>
    </recommendedName>
</protein>
<dbReference type="SMART" id="SM00485">
    <property type="entry name" value="XPGN"/>
    <property type="match status" value="1"/>
</dbReference>
<dbReference type="EMBL" id="CAJZBQ010000027">
    <property type="protein sequence ID" value="CAG9320814.1"/>
    <property type="molecule type" value="Genomic_DNA"/>
</dbReference>
<accession>A0AAU9J4E6</accession>
<evidence type="ECO:0000259" key="13">
    <source>
        <dbReference type="SMART" id="SM00484"/>
    </source>
</evidence>
<evidence type="ECO:0000259" key="14">
    <source>
        <dbReference type="SMART" id="SM00485"/>
    </source>
</evidence>
<evidence type="ECO:0000256" key="9">
    <source>
        <dbReference type="ARBA" id="ARBA00023204"/>
    </source>
</evidence>
<dbReference type="SUPFAM" id="SSF88723">
    <property type="entry name" value="PIN domain-like"/>
    <property type="match status" value="1"/>
</dbReference>
<gene>
    <name evidence="15" type="ORF">BSTOLATCC_MIC27393</name>
</gene>
<organism evidence="15 16">
    <name type="scientific">Blepharisma stoltei</name>
    <dbReference type="NCBI Taxonomy" id="1481888"/>
    <lineage>
        <taxon>Eukaryota</taxon>
        <taxon>Sar</taxon>
        <taxon>Alveolata</taxon>
        <taxon>Ciliophora</taxon>
        <taxon>Postciliodesmatophora</taxon>
        <taxon>Heterotrichea</taxon>
        <taxon>Heterotrichida</taxon>
        <taxon>Blepharismidae</taxon>
        <taxon>Blepharisma</taxon>
    </lineage>
</organism>
<feature type="compositionally biased region" description="Basic and acidic residues" evidence="12">
    <location>
        <begin position="440"/>
        <end position="449"/>
    </location>
</feature>
<evidence type="ECO:0000313" key="15">
    <source>
        <dbReference type="EMBL" id="CAG9320814.1"/>
    </source>
</evidence>
<dbReference type="PANTHER" id="PTHR11081">
    <property type="entry name" value="FLAP ENDONUCLEASE FAMILY MEMBER"/>
    <property type="match status" value="1"/>
</dbReference>
<comment type="caution">
    <text evidence="15">The sequence shown here is derived from an EMBL/GenBank/DDBJ whole genome shotgun (WGS) entry which is preliminary data.</text>
</comment>
<dbReference type="FunFam" id="3.40.50.1010:FF:000002">
    <property type="entry name" value="Exonuclease 1, putative"/>
    <property type="match status" value="1"/>
</dbReference>
<evidence type="ECO:0000313" key="16">
    <source>
        <dbReference type="Proteomes" id="UP001162131"/>
    </source>
</evidence>
<dbReference type="AlphaFoldDB" id="A0AAU9J4E6"/>
<reference evidence="15" key="1">
    <citation type="submission" date="2021-09" db="EMBL/GenBank/DDBJ databases">
        <authorList>
            <consortium name="AG Swart"/>
            <person name="Singh M."/>
            <person name="Singh A."/>
            <person name="Seah K."/>
            <person name="Emmerich C."/>
        </authorList>
    </citation>
    <scope>NUCLEOTIDE SEQUENCE</scope>
    <source>
        <strain evidence="15">ATCC30299</strain>
    </source>
</reference>
<keyword evidence="7 11" id="KW-0460">Magnesium</keyword>
<keyword evidence="5 11" id="KW-0227">DNA damage</keyword>
<keyword evidence="4 11" id="KW-0479">Metal-binding</keyword>
<evidence type="ECO:0000256" key="8">
    <source>
        <dbReference type="ARBA" id="ARBA00023128"/>
    </source>
</evidence>
<dbReference type="PANTHER" id="PTHR11081:SF8">
    <property type="entry name" value="EXONUCLEASE 1"/>
    <property type="match status" value="1"/>
</dbReference>
<dbReference type="CDD" id="cd09857">
    <property type="entry name" value="PIN_EXO1"/>
    <property type="match status" value="1"/>
</dbReference>
<comment type="subcellular location">
    <subcellularLocation>
        <location evidence="1 11">Nucleus</location>
    </subcellularLocation>
</comment>
<evidence type="ECO:0000256" key="10">
    <source>
        <dbReference type="ARBA" id="ARBA00023242"/>
    </source>
</evidence>
<dbReference type="InterPro" id="IPR006086">
    <property type="entry name" value="XPG-I_dom"/>
</dbReference>
<dbReference type="GO" id="GO:0006281">
    <property type="term" value="P:DNA repair"/>
    <property type="evidence" value="ECO:0007669"/>
    <property type="project" value="UniProtKB-UniRule"/>
</dbReference>
<keyword evidence="11" id="KW-0269">Exonuclease</keyword>
<dbReference type="InterPro" id="IPR006084">
    <property type="entry name" value="XPG/Rad2"/>
</dbReference>
<dbReference type="Pfam" id="PF00867">
    <property type="entry name" value="XPG_I"/>
    <property type="match status" value="1"/>
</dbReference>
<dbReference type="InterPro" id="IPR044752">
    <property type="entry name" value="PIN-like_EXO1"/>
</dbReference>
<evidence type="ECO:0000256" key="7">
    <source>
        <dbReference type="ARBA" id="ARBA00022842"/>
    </source>
</evidence>
<keyword evidence="8" id="KW-0496">Mitochondrion</keyword>
<dbReference type="Proteomes" id="UP001162131">
    <property type="component" value="Unassembled WGS sequence"/>
</dbReference>
<feature type="region of interest" description="Disordered" evidence="12">
    <location>
        <begin position="440"/>
        <end position="460"/>
    </location>
</feature>
<dbReference type="Pfam" id="PF00752">
    <property type="entry name" value="XPG_N"/>
    <property type="match status" value="1"/>
</dbReference>
<evidence type="ECO:0000256" key="5">
    <source>
        <dbReference type="ARBA" id="ARBA00022763"/>
    </source>
</evidence>
<dbReference type="InterPro" id="IPR008918">
    <property type="entry name" value="HhH2"/>
</dbReference>
<dbReference type="SMART" id="SM00484">
    <property type="entry name" value="XPGI"/>
    <property type="match status" value="1"/>
</dbReference>
<dbReference type="GO" id="GO:0046872">
    <property type="term" value="F:metal ion binding"/>
    <property type="evidence" value="ECO:0007669"/>
    <property type="project" value="UniProtKB-UniRule"/>
</dbReference>
<evidence type="ECO:0000256" key="1">
    <source>
        <dbReference type="ARBA" id="ARBA00004123"/>
    </source>
</evidence>
<keyword evidence="2" id="KW-0597">Phosphoprotein</keyword>
<dbReference type="PRINTS" id="PR00853">
    <property type="entry name" value="XPGRADSUPER"/>
</dbReference>
<dbReference type="GO" id="GO:0017108">
    <property type="term" value="F:5'-flap endonuclease activity"/>
    <property type="evidence" value="ECO:0007669"/>
    <property type="project" value="TreeGrafter"/>
</dbReference>
<dbReference type="Gene3D" id="3.40.50.1010">
    <property type="entry name" value="5'-nuclease"/>
    <property type="match status" value="1"/>
</dbReference>
<evidence type="ECO:0000256" key="2">
    <source>
        <dbReference type="ARBA" id="ARBA00022553"/>
    </source>
</evidence>
<dbReference type="InterPro" id="IPR006085">
    <property type="entry name" value="XPG_DNA_repair_N"/>
</dbReference>
<keyword evidence="11" id="KW-0267">Excision nuclease</keyword>
<evidence type="ECO:0000256" key="6">
    <source>
        <dbReference type="ARBA" id="ARBA00022801"/>
    </source>
</evidence>
<sequence>MGIQGLLQLLKPLMTEKRIDEYSGQRIGVDSYCWLHKSVFTCSKDLAEGRSTKRHIEYCVRRALDLKKAGIEPVMVFDGAPMPAKGETNEARRNGRKEALEKANELLKIGNLKEADKQFAKSISVTPTMAFELIKELKKYEIECIVAPYEADAQLAYLFKIGYISAAISEDSDLLVFGCQKVLYKYETNGILQEMNMENLYKHPTFNFSRWSHEQFMMMCILAGCDYLKNFKGIGIKTAHKIISKTTDLTRIMYKIKLEVNNIGENYQKEFLTAMYSFRHHQVFCPVNKRVVHINEMDEQVVKNAGNLEFLGQKLEDKAAQLIAQGKMHPLTKELFEVEESSALKRKKILDYFEKSGPIKFEKKPKKNESDFITIVQYIENTKKQTKTSKFFNSQSNKENIINEDDEEIVENSANNSKFEKIDISDLFKANVLQNNEIHRKEPETDSDKQPTSNSNQSFDSISSLSRLSCYAYRSKLL</sequence>
<evidence type="ECO:0000256" key="12">
    <source>
        <dbReference type="SAM" id="MobiDB-lite"/>
    </source>
</evidence>